<proteinExistence type="inferred from homology"/>
<evidence type="ECO:0000256" key="2">
    <source>
        <dbReference type="ARBA" id="ARBA00023125"/>
    </source>
</evidence>
<keyword evidence="3 4" id="KW-0804">Transcription</keyword>
<dbReference type="InterPro" id="IPR036390">
    <property type="entry name" value="WH_DNA-bd_sf"/>
</dbReference>
<dbReference type="PANTHER" id="PTHR38465:SF1">
    <property type="entry name" value="HTH-TYPE TRANSCRIPTIONAL REGULATOR MJ1563-RELATED"/>
    <property type="match status" value="1"/>
</dbReference>
<dbReference type="InterPro" id="IPR036388">
    <property type="entry name" value="WH-like_DNA-bd_sf"/>
</dbReference>
<keyword evidence="7" id="KW-1185">Reference proteome</keyword>
<dbReference type="SUPFAM" id="SSF46785">
    <property type="entry name" value="Winged helix' DNA-binding domain"/>
    <property type="match status" value="1"/>
</dbReference>
<reference evidence="7" key="1">
    <citation type="submission" date="2015-01" db="EMBL/GenBank/DDBJ databases">
        <title>Comparative genome analysis of Bacillus coagulans HM-08, Clostridium butyricum HM-68, Bacillus subtilis HM-66 and Bacillus paralicheniformis BL-09.</title>
        <authorList>
            <person name="Zhang H."/>
        </authorList>
    </citation>
    <scope>NUCLEOTIDE SEQUENCE [LARGE SCALE GENOMIC DNA]</scope>
    <source>
        <strain evidence="7">HM-08</strain>
    </source>
</reference>
<evidence type="ECO:0000313" key="7">
    <source>
        <dbReference type="Proteomes" id="UP000032024"/>
    </source>
</evidence>
<dbReference type="Proteomes" id="UP000032024">
    <property type="component" value="Chromosome"/>
</dbReference>
<dbReference type="PANTHER" id="PTHR38465">
    <property type="entry name" value="HTH-TYPE TRANSCRIPTIONAL REGULATOR MJ1563-RELATED"/>
    <property type="match status" value="1"/>
</dbReference>
<keyword evidence="1 4" id="KW-0805">Transcription regulation</keyword>
<dbReference type="AlphaFoldDB" id="A0AAN0T869"/>
<name>A0AAN0T869_HEYCO</name>
<evidence type="ECO:0000256" key="1">
    <source>
        <dbReference type="ARBA" id="ARBA00023015"/>
    </source>
</evidence>
<dbReference type="PIRSF" id="PIRSF006707">
    <property type="entry name" value="MJ1563"/>
    <property type="match status" value="1"/>
</dbReference>
<dbReference type="EMBL" id="CP010525">
    <property type="protein sequence ID" value="AJO24318.1"/>
    <property type="molecule type" value="Genomic_DNA"/>
</dbReference>
<dbReference type="Gene3D" id="1.10.10.10">
    <property type="entry name" value="Winged helix-like DNA-binding domain superfamily/Winged helix DNA-binding domain"/>
    <property type="match status" value="1"/>
</dbReference>
<dbReference type="GO" id="GO:0003677">
    <property type="term" value="F:DNA binding"/>
    <property type="evidence" value="ECO:0007669"/>
    <property type="project" value="UniProtKB-UniRule"/>
</dbReference>
<dbReference type="Pfam" id="PF12802">
    <property type="entry name" value="MarR_2"/>
    <property type="match status" value="1"/>
</dbReference>
<evidence type="ECO:0000313" key="6">
    <source>
        <dbReference type="EMBL" id="AJO24318.1"/>
    </source>
</evidence>
<dbReference type="InterPro" id="IPR026282">
    <property type="entry name" value="MJ1563"/>
</dbReference>
<evidence type="ECO:0000259" key="5">
    <source>
        <dbReference type="Pfam" id="PF12802"/>
    </source>
</evidence>
<keyword evidence="2 4" id="KW-0238">DNA-binding</keyword>
<dbReference type="GO" id="GO:0003700">
    <property type="term" value="F:DNA-binding transcription factor activity"/>
    <property type="evidence" value="ECO:0007669"/>
    <property type="project" value="InterPro"/>
</dbReference>
<protein>
    <recommendedName>
        <fullName evidence="4">HTH-type transcriptional regulator</fullName>
    </recommendedName>
</protein>
<sequence>MVHHFLQYFGKAAKRSISGMEEKTLDKVVRAKEQYIEKIADHIRAFGIPPTVGRVLGIIYINHRPMTLDELSQATGMSKTRMSQVVREMVDMNIAEKVFEKGVRKDLYNVGLDFYDTFVAIFTSNLRKIIHRNKFFEKKFARELAELKDNEELPPEMEKQLNHFLNELFNLAEYYDWLSRLVDFFESGKIFEYVPKKKQE</sequence>
<dbReference type="InterPro" id="IPR000835">
    <property type="entry name" value="HTH_MarR-typ"/>
</dbReference>
<feature type="domain" description="HTH marR-type" evidence="5">
    <location>
        <begin position="46"/>
        <end position="102"/>
    </location>
</feature>
<gene>
    <name evidence="6" type="ORF">SB48_HM08orf05628</name>
</gene>
<evidence type="ECO:0000256" key="3">
    <source>
        <dbReference type="ARBA" id="ARBA00023163"/>
    </source>
</evidence>
<accession>A0AAN0T869</accession>
<evidence type="ECO:0000256" key="4">
    <source>
        <dbReference type="PIRNR" id="PIRNR006707"/>
    </source>
</evidence>
<comment type="similarity">
    <text evidence="4">Belongs to the GbsR family.</text>
</comment>
<organism evidence="6 7">
    <name type="scientific">Heyndrickxia coagulans</name>
    <name type="common">Weizmannia coagulans</name>
    <dbReference type="NCBI Taxonomy" id="1398"/>
    <lineage>
        <taxon>Bacteria</taxon>
        <taxon>Bacillati</taxon>
        <taxon>Bacillota</taxon>
        <taxon>Bacilli</taxon>
        <taxon>Bacillales</taxon>
        <taxon>Bacillaceae</taxon>
        <taxon>Heyndrickxia</taxon>
    </lineage>
</organism>
<dbReference type="InterPro" id="IPR052362">
    <property type="entry name" value="HTH-GbsR_regulator"/>
</dbReference>